<dbReference type="Pfam" id="PF00263">
    <property type="entry name" value="Secretin"/>
    <property type="match status" value="1"/>
</dbReference>
<dbReference type="AlphaFoldDB" id="A0A1H3BRL7"/>
<feature type="region of interest" description="Disordered" evidence="2">
    <location>
        <begin position="499"/>
        <end position="527"/>
    </location>
</feature>
<evidence type="ECO:0000256" key="2">
    <source>
        <dbReference type="SAM" id="MobiDB-lite"/>
    </source>
</evidence>
<feature type="domain" description="Type II/III secretion system secretin-like" evidence="4">
    <location>
        <begin position="301"/>
        <end position="466"/>
    </location>
</feature>
<dbReference type="GO" id="GO:0015627">
    <property type="term" value="C:type II protein secretion system complex"/>
    <property type="evidence" value="ECO:0007669"/>
    <property type="project" value="TreeGrafter"/>
</dbReference>
<dbReference type="InterPro" id="IPR007055">
    <property type="entry name" value="BON_dom"/>
</dbReference>
<dbReference type="PANTHER" id="PTHR30332:SF17">
    <property type="entry name" value="TYPE IV PILIATION SYSTEM PROTEIN DR_0774-RELATED"/>
    <property type="match status" value="1"/>
</dbReference>
<dbReference type="PANTHER" id="PTHR30332">
    <property type="entry name" value="PROBABLE GENERAL SECRETION PATHWAY PROTEIN D"/>
    <property type="match status" value="1"/>
</dbReference>
<gene>
    <name evidence="7" type="ORF">SAMN05421783_12644</name>
</gene>
<reference evidence="8" key="1">
    <citation type="submission" date="2016-10" db="EMBL/GenBank/DDBJ databases">
        <authorList>
            <person name="Varghese N."/>
            <person name="Submissions S."/>
        </authorList>
    </citation>
    <scope>NUCLEOTIDE SEQUENCE [LARGE SCALE GENOMIC DNA]</scope>
    <source>
        <strain evidence="8">DSM 217</strain>
    </source>
</reference>
<dbReference type="STRING" id="1058.SAMN05421783_12644"/>
<accession>A0A1H3BRL7</accession>
<dbReference type="Proteomes" id="UP000198816">
    <property type="component" value="Unassembled WGS sequence"/>
</dbReference>
<comment type="similarity">
    <text evidence="1">Belongs to the bacterial secretin family.</text>
</comment>
<name>A0A1H3BRL7_THIRO</name>
<feature type="compositionally biased region" description="Basic and acidic residues" evidence="2">
    <location>
        <begin position="1"/>
        <end position="15"/>
    </location>
</feature>
<organism evidence="7 8">
    <name type="scientific">Thiocapsa roseopersicina</name>
    <dbReference type="NCBI Taxonomy" id="1058"/>
    <lineage>
        <taxon>Bacteria</taxon>
        <taxon>Pseudomonadati</taxon>
        <taxon>Pseudomonadota</taxon>
        <taxon>Gammaproteobacteria</taxon>
        <taxon>Chromatiales</taxon>
        <taxon>Chromatiaceae</taxon>
        <taxon>Thiocapsa</taxon>
    </lineage>
</organism>
<dbReference type="PRINTS" id="PR00811">
    <property type="entry name" value="BCTERIALGSPD"/>
</dbReference>
<feature type="region of interest" description="Disordered" evidence="2">
    <location>
        <begin position="1"/>
        <end position="25"/>
    </location>
</feature>
<dbReference type="EMBL" id="FNNZ01000026">
    <property type="protein sequence ID" value="SDX44487.1"/>
    <property type="molecule type" value="Genomic_DNA"/>
</dbReference>
<evidence type="ECO:0000259" key="5">
    <source>
        <dbReference type="Pfam" id="PF04972"/>
    </source>
</evidence>
<protein>
    <submittedName>
        <fullName evidence="7">Pilus assembly protein CpaC</fullName>
    </submittedName>
</protein>
<dbReference type="InterPro" id="IPR050810">
    <property type="entry name" value="Bact_Secretion_Sys_Channel"/>
</dbReference>
<feature type="transmembrane region" description="Helical" evidence="3">
    <location>
        <begin position="28"/>
        <end position="50"/>
    </location>
</feature>
<feature type="domain" description="BON" evidence="5">
    <location>
        <begin position="145"/>
        <end position="189"/>
    </location>
</feature>
<evidence type="ECO:0000259" key="6">
    <source>
        <dbReference type="Pfam" id="PF13629"/>
    </source>
</evidence>
<feature type="compositionally biased region" description="Basic and acidic residues" evidence="2">
    <location>
        <begin position="517"/>
        <end position="527"/>
    </location>
</feature>
<proteinExistence type="inferred from homology"/>
<sequence>MRGRDRRDRGCDDPGRKRRPPQGRFSSVKARGFTILILVGLVLAGGVPYLDKAHAADAGGTLSVFENREHLEVALNQSRVIMLKTPATRVSVANPEIVDIVVLDPRQVYVVGKQLGTTNLVLWDDNDRVRGMLRLEVTHDLDLLKTKLHQLLPGERVQVRSSQGSIVVSGQVSSPSNAEAAVRLAESFAQATGGADKPTVLNMLQVGGSQQVMLEVKVAEITRTLTKRLDLQFSSLYDGGSVRIGKVGTGGAGFLPGVAANSAFPLAFPDTLVGPSVIQDQGLFLSSLSGNFLFNLFIDAAKDQGLAKILAEPNLTTLSGQQARFLAGGEFPIPVAQYGNTTTIEYKEFGVGVEFVPVVLDSGVISMTLNVLVSDVTRENAIELAAGTSDQIFYIPGLIKRTANSTVEVKSGETIAIAGLINETLRENVDKFPGLGELPVIGMLFRSQEFVKGQTELVIFVTPRLARSFDPTQVKLPTDSFVEPSDLEFYLMGRLKARPPEQRSGFGTETGMGPDKTGSEGHFGHDL</sequence>
<keyword evidence="3" id="KW-0472">Membrane</keyword>
<dbReference type="Pfam" id="PF13629">
    <property type="entry name" value="T2SS-T3SS_pil_N"/>
    <property type="match status" value="1"/>
</dbReference>
<dbReference type="InterPro" id="IPR001775">
    <property type="entry name" value="GspD/PilQ"/>
</dbReference>
<keyword evidence="3" id="KW-1133">Transmembrane helix</keyword>
<keyword evidence="3" id="KW-0812">Transmembrane</keyword>
<evidence type="ECO:0000256" key="1">
    <source>
        <dbReference type="RuleBase" id="RU004003"/>
    </source>
</evidence>
<evidence type="ECO:0000259" key="4">
    <source>
        <dbReference type="Pfam" id="PF00263"/>
    </source>
</evidence>
<dbReference type="InterPro" id="IPR032789">
    <property type="entry name" value="T2SS-T3SS_pil_N"/>
</dbReference>
<dbReference type="Pfam" id="PF04972">
    <property type="entry name" value="BON"/>
    <property type="match status" value="1"/>
</dbReference>
<keyword evidence="8" id="KW-1185">Reference proteome</keyword>
<dbReference type="GO" id="GO:0009306">
    <property type="term" value="P:protein secretion"/>
    <property type="evidence" value="ECO:0007669"/>
    <property type="project" value="InterPro"/>
</dbReference>
<evidence type="ECO:0000313" key="8">
    <source>
        <dbReference type="Proteomes" id="UP000198816"/>
    </source>
</evidence>
<evidence type="ECO:0000256" key="3">
    <source>
        <dbReference type="SAM" id="Phobius"/>
    </source>
</evidence>
<feature type="domain" description="Pilus formation protein N-terminal" evidence="6">
    <location>
        <begin position="69"/>
        <end position="137"/>
    </location>
</feature>
<dbReference type="InterPro" id="IPR004846">
    <property type="entry name" value="T2SS/T3SS_dom"/>
</dbReference>
<evidence type="ECO:0000313" key="7">
    <source>
        <dbReference type="EMBL" id="SDX44487.1"/>
    </source>
</evidence>